<evidence type="ECO:0000313" key="2">
    <source>
        <dbReference type="Proteomes" id="UP001642484"/>
    </source>
</evidence>
<reference evidence="1 2" key="1">
    <citation type="submission" date="2024-02" db="EMBL/GenBank/DDBJ databases">
        <authorList>
            <person name="Chen Y."/>
            <person name="Shah S."/>
            <person name="Dougan E. K."/>
            <person name="Thang M."/>
            <person name="Chan C."/>
        </authorList>
    </citation>
    <scope>NUCLEOTIDE SEQUENCE [LARGE SCALE GENOMIC DNA]</scope>
</reference>
<keyword evidence="2" id="KW-1185">Reference proteome</keyword>
<name>A0ABP0QIQ6_9DINO</name>
<comment type="caution">
    <text evidence="1">The sequence shown here is derived from an EMBL/GenBank/DDBJ whole genome shotgun (WGS) entry which is preliminary data.</text>
</comment>
<evidence type="ECO:0000313" key="1">
    <source>
        <dbReference type="EMBL" id="CAK9088140.1"/>
    </source>
</evidence>
<organism evidence="1 2">
    <name type="scientific">Durusdinium trenchii</name>
    <dbReference type="NCBI Taxonomy" id="1381693"/>
    <lineage>
        <taxon>Eukaryota</taxon>
        <taxon>Sar</taxon>
        <taxon>Alveolata</taxon>
        <taxon>Dinophyceae</taxon>
        <taxon>Suessiales</taxon>
        <taxon>Symbiodiniaceae</taxon>
        <taxon>Durusdinium</taxon>
    </lineage>
</organism>
<gene>
    <name evidence="1" type="ORF">CCMP2556_LOCUS42539</name>
</gene>
<dbReference type="Proteomes" id="UP001642484">
    <property type="component" value="Unassembled WGS sequence"/>
</dbReference>
<protein>
    <submittedName>
        <fullName evidence="1">Uncharacterized protein</fullName>
    </submittedName>
</protein>
<proteinExistence type="predicted"/>
<accession>A0ABP0QIQ6</accession>
<sequence length="73" mass="8220">MIWLMVGSVWCWESEDCMDEAPLLFWPIFVSSIFAGLRVLSNTTRAFLFALLAQRGLLKVKLMVEAAFGASFS</sequence>
<dbReference type="EMBL" id="CAXAMN010024606">
    <property type="protein sequence ID" value="CAK9088140.1"/>
    <property type="molecule type" value="Genomic_DNA"/>
</dbReference>